<gene>
    <name evidence="1" type="ORF">S03H2_51527</name>
</gene>
<reference evidence="1" key="1">
    <citation type="journal article" date="2014" name="Front. Microbiol.">
        <title>High frequency of phylogenetically diverse reductive dehalogenase-homologous genes in deep subseafloor sedimentary metagenomes.</title>
        <authorList>
            <person name="Kawai M."/>
            <person name="Futagami T."/>
            <person name="Toyoda A."/>
            <person name="Takaki Y."/>
            <person name="Nishi S."/>
            <person name="Hori S."/>
            <person name="Arai W."/>
            <person name="Tsubouchi T."/>
            <person name="Morono Y."/>
            <person name="Uchiyama I."/>
            <person name="Ito T."/>
            <person name="Fujiyama A."/>
            <person name="Inagaki F."/>
            <person name="Takami H."/>
        </authorList>
    </citation>
    <scope>NUCLEOTIDE SEQUENCE</scope>
    <source>
        <strain evidence="1">Expedition CK06-06</strain>
    </source>
</reference>
<name>X1IXM0_9ZZZZ</name>
<accession>X1IXM0</accession>
<comment type="caution">
    <text evidence="1">The sequence shown here is derived from an EMBL/GenBank/DDBJ whole genome shotgun (WGS) entry which is preliminary data.</text>
</comment>
<dbReference type="AlphaFoldDB" id="X1IXM0"/>
<sequence length="71" mass="8221">MKIKKITSQIRRDFYAIYECEHCSHTITGSGYDDANFHQNVIPKMKCSKCGKIADMNYRPLTTKYPEGMVL</sequence>
<evidence type="ECO:0000313" key="1">
    <source>
        <dbReference type="EMBL" id="GAH73970.1"/>
    </source>
</evidence>
<proteinExistence type="predicted"/>
<dbReference type="EMBL" id="BARU01032697">
    <property type="protein sequence ID" value="GAH73970.1"/>
    <property type="molecule type" value="Genomic_DNA"/>
</dbReference>
<protein>
    <submittedName>
        <fullName evidence="1">Uncharacterized protein</fullName>
    </submittedName>
</protein>
<organism evidence="1">
    <name type="scientific">marine sediment metagenome</name>
    <dbReference type="NCBI Taxonomy" id="412755"/>
    <lineage>
        <taxon>unclassified sequences</taxon>
        <taxon>metagenomes</taxon>
        <taxon>ecological metagenomes</taxon>
    </lineage>
</organism>